<proteinExistence type="predicted"/>
<dbReference type="EMBL" id="MU274077">
    <property type="protein sequence ID" value="KAI0026962.1"/>
    <property type="molecule type" value="Genomic_DNA"/>
</dbReference>
<organism evidence="1 2">
    <name type="scientific">Vararia minispora EC-137</name>
    <dbReference type="NCBI Taxonomy" id="1314806"/>
    <lineage>
        <taxon>Eukaryota</taxon>
        <taxon>Fungi</taxon>
        <taxon>Dikarya</taxon>
        <taxon>Basidiomycota</taxon>
        <taxon>Agaricomycotina</taxon>
        <taxon>Agaricomycetes</taxon>
        <taxon>Russulales</taxon>
        <taxon>Lachnocladiaceae</taxon>
        <taxon>Vararia</taxon>
    </lineage>
</organism>
<reference evidence="1" key="2">
    <citation type="journal article" date="2022" name="New Phytol.">
        <title>Evolutionary transition to the ectomycorrhizal habit in the genomes of a hyperdiverse lineage of mushroom-forming fungi.</title>
        <authorList>
            <person name="Looney B."/>
            <person name="Miyauchi S."/>
            <person name="Morin E."/>
            <person name="Drula E."/>
            <person name="Courty P.E."/>
            <person name="Kohler A."/>
            <person name="Kuo A."/>
            <person name="LaButti K."/>
            <person name="Pangilinan J."/>
            <person name="Lipzen A."/>
            <person name="Riley R."/>
            <person name="Andreopoulos W."/>
            <person name="He G."/>
            <person name="Johnson J."/>
            <person name="Nolan M."/>
            <person name="Tritt A."/>
            <person name="Barry K.W."/>
            <person name="Grigoriev I.V."/>
            <person name="Nagy L.G."/>
            <person name="Hibbett D."/>
            <person name="Henrissat B."/>
            <person name="Matheny P.B."/>
            <person name="Labbe J."/>
            <person name="Martin F.M."/>
        </authorList>
    </citation>
    <scope>NUCLEOTIDE SEQUENCE</scope>
    <source>
        <strain evidence="1">EC-137</strain>
    </source>
</reference>
<comment type="caution">
    <text evidence="1">The sequence shown here is derived from an EMBL/GenBank/DDBJ whole genome shotgun (WGS) entry which is preliminary data.</text>
</comment>
<protein>
    <submittedName>
        <fullName evidence="1">Uncharacterized protein</fullName>
    </submittedName>
</protein>
<evidence type="ECO:0000313" key="1">
    <source>
        <dbReference type="EMBL" id="KAI0026962.1"/>
    </source>
</evidence>
<name>A0ACB8Q5R9_9AGAM</name>
<keyword evidence="2" id="KW-1185">Reference proteome</keyword>
<accession>A0ACB8Q5R9</accession>
<dbReference type="Proteomes" id="UP000814128">
    <property type="component" value="Unassembled WGS sequence"/>
</dbReference>
<sequence>MATIPQVENPFVFDFSSSYGAVLLGAYISCAFWGINVMQACVSPAASSWFTLVQNWGRVSASTIVPQEPFHAVWVGYIMVAIVQLYYMRRIVKFASNTRHARRWWLWLCYFFFGGVFLLQFPMMTVYLSFTINRGVSNVLAGHSLSFSTTFVVAGLVIDSAIAVGMLILLRDASAVDRRAFSSSSAETIRRISVLVVNTGLLTVVINAIGLIIDVTNFELNMWAAVSQFPASSAYVSAFLANLNARRYVRGEGGTVAITNIEEVPQQSTSKISLTDSHFVLNIEKHSSTIDNCRVSAMTDLPMRSPSWESEDIIEIV</sequence>
<reference evidence="1" key="1">
    <citation type="submission" date="2021-02" db="EMBL/GenBank/DDBJ databases">
        <authorList>
            <consortium name="DOE Joint Genome Institute"/>
            <person name="Ahrendt S."/>
            <person name="Looney B.P."/>
            <person name="Miyauchi S."/>
            <person name="Morin E."/>
            <person name="Drula E."/>
            <person name="Courty P.E."/>
            <person name="Chicoki N."/>
            <person name="Fauchery L."/>
            <person name="Kohler A."/>
            <person name="Kuo A."/>
            <person name="Labutti K."/>
            <person name="Pangilinan J."/>
            <person name="Lipzen A."/>
            <person name="Riley R."/>
            <person name="Andreopoulos W."/>
            <person name="He G."/>
            <person name="Johnson J."/>
            <person name="Barry K.W."/>
            <person name="Grigoriev I.V."/>
            <person name="Nagy L."/>
            <person name="Hibbett D."/>
            <person name="Henrissat B."/>
            <person name="Matheny P.B."/>
            <person name="Labbe J."/>
            <person name="Martin F."/>
        </authorList>
    </citation>
    <scope>NUCLEOTIDE SEQUENCE</scope>
    <source>
        <strain evidence="1">EC-137</strain>
    </source>
</reference>
<evidence type="ECO:0000313" key="2">
    <source>
        <dbReference type="Proteomes" id="UP000814128"/>
    </source>
</evidence>
<gene>
    <name evidence="1" type="ORF">K488DRAFT_91583</name>
</gene>